<dbReference type="SUPFAM" id="SSF51905">
    <property type="entry name" value="FAD/NAD(P)-binding domain"/>
    <property type="match status" value="1"/>
</dbReference>
<comment type="similarity">
    <text evidence="1">Belongs to the GMC oxidoreductase family.</text>
</comment>
<proteinExistence type="inferred from homology"/>
<dbReference type="Gene3D" id="3.50.50.60">
    <property type="entry name" value="FAD/NAD(P)-binding domain"/>
    <property type="match status" value="1"/>
</dbReference>
<name>A0A0C2YEL5_HEBCY</name>
<evidence type="ECO:0000313" key="4">
    <source>
        <dbReference type="EMBL" id="KIM39477.1"/>
    </source>
</evidence>
<dbReference type="EMBL" id="KN831785">
    <property type="protein sequence ID" value="KIM39477.1"/>
    <property type="molecule type" value="Genomic_DNA"/>
</dbReference>
<evidence type="ECO:0000256" key="2">
    <source>
        <dbReference type="ARBA" id="ARBA00011245"/>
    </source>
</evidence>
<sequence>MVSLELLLLSIATLSTTVFAHHDIHARFNRHTFHPRNYVTPDQRLSSYDYVIAGGGVAGLVLVSKLSENSSITVLVLEAGPSGAEVASKISKHFHFPMS</sequence>
<keyword evidence="5" id="KW-1185">Reference proteome</keyword>
<gene>
    <name evidence="4" type="ORF">M413DRAFT_191786</name>
</gene>
<reference evidence="4 5" key="1">
    <citation type="submission" date="2014-04" db="EMBL/GenBank/DDBJ databases">
        <authorList>
            <consortium name="DOE Joint Genome Institute"/>
            <person name="Kuo A."/>
            <person name="Gay G."/>
            <person name="Dore J."/>
            <person name="Kohler A."/>
            <person name="Nagy L.G."/>
            <person name="Floudas D."/>
            <person name="Copeland A."/>
            <person name="Barry K.W."/>
            <person name="Cichocki N."/>
            <person name="Veneault-Fourrey C."/>
            <person name="LaButti K."/>
            <person name="Lindquist E.A."/>
            <person name="Lipzen A."/>
            <person name="Lundell T."/>
            <person name="Morin E."/>
            <person name="Murat C."/>
            <person name="Sun H."/>
            <person name="Tunlid A."/>
            <person name="Henrissat B."/>
            <person name="Grigoriev I.V."/>
            <person name="Hibbett D.S."/>
            <person name="Martin F."/>
            <person name="Nordberg H.P."/>
            <person name="Cantor M.N."/>
            <person name="Hua S.X."/>
        </authorList>
    </citation>
    <scope>NUCLEOTIDE SEQUENCE [LARGE SCALE GENOMIC DNA]</scope>
    <source>
        <strain evidence="5">h7</strain>
    </source>
</reference>
<evidence type="ECO:0000313" key="5">
    <source>
        <dbReference type="Proteomes" id="UP000053424"/>
    </source>
</evidence>
<dbReference type="GO" id="GO:0016491">
    <property type="term" value="F:oxidoreductase activity"/>
    <property type="evidence" value="ECO:0007669"/>
    <property type="project" value="TreeGrafter"/>
</dbReference>
<dbReference type="AlphaFoldDB" id="A0A0C2YEL5"/>
<evidence type="ECO:0000256" key="3">
    <source>
        <dbReference type="SAM" id="SignalP"/>
    </source>
</evidence>
<protein>
    <submittedName>
        <fullName evidence="4">Uncharacterized protein</fullName>
    </submittedName>
</protein>
<feature type="chain" id="PRO_5002159459" evidence="3">
    <location>
        <begin position="21"/>
        <end position="99"/>
    </location>
</feature>
<evidence type="ECO:0000256" key="1">
    <source>
        <dbReference type="ARBA" id="ARBA00010790"/>
    </source>
</evidence>
<feature type="signal peptide" evidence="3">
    <location>
        <begin position="1"/>
        <end position="20"/>
    </location>
</feature>
<dbReference type="Proteomes" id="UP000053424">
    <property type="component" value="Unassembled WGS sequence"/>
</dbReference>
<dbReference type="PANTHER" id="PTHR11552:SF147">
    <property type="entry name" value="CHOLINE DEHYDROGENASE, MITOCHONDRIAL"/>
    <property type="match status" value="1"/>
</dbReference>
<keyword evidence="3" id="KW-0732">Signal</keyword>
<dbReference type="HOGENOM" id="CLU_2320672_0_0_1"/>
<dbReference type="PANTHER" id="PTHR11552">
    <property type="entry name" value="GLUCOSE-METHANOL-CHOLINE GMC OXIDOREDUCTASE"/>
    <property type="match status" value="1"/>
</dbReference>
<dbReference type="GO" id="GO:0050660">
    <property type="term" value="F:flavin adenine dinucleotide binding"/>
    <property type="evidence" value="ECO:0007669"/>
    <property type="project" value="InterPro"/>
</dbReference>
<dbReference type="InterPro" id="IPR036188">
    <property type="entry name" value="FAD/NAD-bd_sf"/>
</dbReference>
<comment type="subunit">
    <text evidence="2">Monomer.</text>
</comment>
<reference evidence="5" key="2">
    <citation type="submission" date="2015-01" db="EMBL/GenBank/DDBJ databases">
        <title>Evolutionary Origins and Diversification of the Mycorrhizal Mutualists.</title>
        <authorList>
            <consortium name="DOE Joint Genome Institute"/>
            <consortium name="Mycorrhizal Genomics Consortium"/>
            <person name="Kohler A."/>
            <person name="Kuo A."/>
            <person name="Nagy L.G."/>
            <person name="Floudas D."/>
            <person name="Copeland A."/>
            <person name="Barry K.W."/>
            <person name="Cichocki N."/>
            <person name="Veneault-Fourrey C."/>
            <person name="LaButti K."/>
            <person name="Lindquist E.A."/>
            <person name="Lipzen A."/>
            <person name="Lundell T."/>
            <person name="Morin E."/>
            <person name="Murat C."/>
            <person name="Riley R."/>
            <person name="Ohm R."/>
            <person name="Sun H."/>
            <person name="Tunlid A."/>
            <person name="Henrissat B."/>
            <person name="Grigoriev I.V."/>
            <person name="Hibbett D.S."/>
            <person name="Martin F."/>
        </authorList>
    </citation>
    <scope>NUCLEOTIDE SEQUENCE [LARGE SCALE GENOMIC DNA]</scope>
    <source>
        <strain evidence="5">h7</strain>
    </source>
</reference>
<accession>A0A0C2YEL5</accession>
<dbReference type="InterPro" id="IPR012132">
    <property type="entry name" value="GMC_OxRdtase"/>
</dbReference>
<organism evidence="4 5">
    <name type="scientific">Hebeloma cylindrosporum</name>
    <dbReference type="NCBI Taxonomy" id="76867"/>
    <lineage>
        <taxon>Eukaryota</taxon>
        <taxon>Fungi</taxon>
        <taxon>Dikarya</taxon>
        <taxon>Basidiomycota</taxon>
        <taxon>Agaricomycotina</taxon>
        <taxon>Agaricomycetes</taxon>
        <taxon>Agaricomycetidae</taxon>
        <taxon>Agaricales</taxon>
        <taxon>Agaricineae</taxon>
        <taxon>Hymenogastraceae</taxon>
        <taxon>Hebeloma</taxon>
    </lineage>
</organism>
<dbReference type="STRING" id="686832.A0A0C2YEL5"/>